<keyword evidence="5 6" id="KW-0539">Nucleus</keyword>
<keyword evidence="3 6" id="KW-0238">DNA-binding</keyword>
<dbReference type="PROSITE" id="PS00027">
    <property type="entry name" value="HOMEOBOX_1"/>
    <property type="match status" value="1"/>
</dbReference>
<dbReference type="GO" id="GO:0005634">
    <property type="term" value="C:nucleus"/>
    <property type="evidence" value="ECO:0007669"/>
    <property type="project" value="UniProtKB-SubCell"/>
</dbReference>
<feature type="region of interest" description="Disordered" evidence="8">
    <location>
        <begin position="294"/>
        <end position="317"/>
    </location>
</feature>
<accession>A0A1D1V041</accession>
<evidence type="ECO:0000256" key="3">
    <source>
        <dbReference type="ARBA" id="ARBA00023125"/>
    </source>
</evidence>
<dbReference type="Gene3D" id="1.10.10.60">
    <property type="entry name" value="Homeodomain-like"/>
    <property type="match status" value="1"/>
</dbReference>
<dbReference type="SMART" id="SM00389">
    <property type="entry name" value="HOX"/>
    <property type="match status" value="1"/>
</dbReference>
<protein>
    <recommendedName>
        <fullName evidence="9">Homeobox domain-containing protein</fullName>
    </recommendedName>
</protein>
<gene>
    <name evidence="10" type="primary">RvY_04207-1</name>
    <name evidence="10" type="synonym">RvY_04207.1</name>
    <name evidence="10" type="ORF">RvY_04207</name>
</gene>
<dbReference type="OrthoDB" id="3137333at2759"/>
<dbReference type="PANTHER" id="PTHR24340:SF41">
    <property type="entry name" value="MUSCLE-SPECIFIC HOMEOBOX PROTEIN TINMAN-RELATED"/>
    <property type="match status" value="1"/>
</dbReference>
<feature type="compositionally biased region" description="Low complexity" evidence="8">
    <location>
        <begin position="256"/>
        <end position="269"/>
    </location>
</feature>
<dbReference type="AlphaFoldDB" id="A0A1D1V041"/>
<dbReference type="PROSITE" id="PS50071">
    <property type="entry name" value="HOMEOBOX_2"/>
    <property type="match status" value="1"/>
</dbReference>
<feature type="compositionally biased region" description="Polar residues" evidence="8">
    <location>
        <begin position="307"/>
        <end position="317"/>
    </location>
</feature>
<dbReference type="SUPFAM" id="SSF46689">
    <property type="entry name" value="Homeodomain-like"/>
    <property type="match status" value="1"/>
</dbReference>
<feature type="DNA-binding region" description="Homeobox" evidence="6">
    <location>
        <begin position="138"/>
        <end position="197"/>
    </location>
</feature>
<dbReference type="InterPro" id="IPR017970">
    <property type="entry name" value="Homeobox_CS"/>
</dbReference>
<dbReference type="InterPro" id="IPR050394">
    <property type="entry name" value="Homeobox_NK-like"/>
</dbReference>
<evidence type="ECO:0000256" key="6">
    <source>
        <dbReference type="PROSITE-ProRule" id="PRU00108"/>
    </source>
</evidence>
<dbReference type="PANTHER" id="PTHR24340">
    <property type="entry name" value="HOMEOBOX PROTEIN NKX"/>
    <property type="match status" value="1"/>
</dbReference>
<feature type="domain" description="Homeobox" evidence="9">
    <location>
        <begin position="136"/>
        <end position="196"/>
    </location>
</feature>
<comment type="subcellular location">
    <subcellularLocation>
        <location evidence="1 6 7">Nucleus</location>
    </subcellularLocation>
</comment>
<dbReference type="Pfam" id="PF00046">
    <property type="entry name" value="Homeodomain"/>
    <property type="match status" value="1"/>
</dbReference>
<dbReference type="GO" id="GO:0000978">
    <property type="term" value="F:RNA polymerase II cis-regulatory region sequence-specific DNA binding"/>
    <property type="evidence" value="ECO:0007669"/>
    <property type="project" value="TreeGrafter"/>
</dbReference>
<proteinExistence type="predicted"/>
<dbReference type="InterPro" id="IPR009057">
    <property type="entry name" value="Homeodomain-like_sf"/>
</dbReference>
<evidence type="ECO:0000256" key="7">
    <source>
        <dbReference type="RuleBase" id="RU000682"/>
    </source>
</evidence>
<dbReference type="STRING" id="947166.A0A1D1V041"/>
<evidence type="ECO:0000256" key="8">
    <source>
        <dbReference type="SAM" id="MobiDB-lite"/>
    </source>
</evidence>
<dbReference type="Proteomes" id="UP000186922">
    <property type="component" value="Unassembled WGS sequence"/>
</dbReference>
<evidence type="ECO:0000256" key="4">
    <source>
        <dbReference type="ARBA" id="ARBA00023155"/>
    </source>
</evidence>
<evidence type="ECO:0000313" key="11">
    <source>
        <dbReference type="Proteomes" id="UP000186922"/>
    </source>
</evidence>
<feature type="compositionally biased region" description="Basic and acidic residues" evidence="8">
    <location>
        <begin position="73"/>
        <end position="97"/>
    </location>
</feature>
<keyword evidence="4 6" id="KW-0371">Homeobox</keyword>
<organism evidence="10 11">
    <name type="scientific">Ramazzottius varieornatus</name>
    <name type="common">Water bear</name>
    <name type="synonym">Tardigrade</name>
    <dbReference type="NCBI Taxonomy" id="947166"/>
    <lineage>
        <taxon>Eukaryota</taxon>
        <taxon>Metazoa</taxon>
        <taxon>Ecdysozoa</taxon>
        <taxon>Tardigrada</taxon>
        <taxon>Eutardigrada</taxon>
        <taxon>Parachela</taxon>
        <taxon>Hypsibioidea</taxon>
        <taxon>Ramazzottiidae</taxon>
        <taxon>Ramazzottius</taxon>
    </lineage>
</organism>
<keyword evidence="11" id="KW-1185">Reference proteome</keyword>
<evidence type="ECO:0000256" key="5">
    <source>
        <dbReference type="ARBA" id="ARBA00023242"/>
    </source>
</evidence>
<dbReference type="EMBL" id="BDGG01000002">
    <property type="protein sequence ID" value="GAU92073.1"/>
    <property type="molecule type" value="Genomic_DNA"/>
</dbReference>
<keyword evidence="2" id="KW-0217">Developmental protein</keyword>
<reference evidence="10 11" key="1">
    <citation type="journal article" date="2016" name="Nat. Commun.">
        <title>Extremotolerant tardigrade genome and improved radiotolerance of human cultured cells by tardigrade-unique protein.</title>
        <authorList>
            <person name="Hashimoto T."/>
            <person name="Horikawa D.D."/>
            <person name="Saito Y."/>
            <person name="Kuwahara H."/>
            <person name="Kozuka-Hata H."/>
            <person name="Shin-I T."/>
            <person name="Minakuchi Y."/>
            <person name="Ohishi K."/>
            <person name="Motoyama A."/>
            <person name="Aizu T."/>
            <person name="Enomoto A."/>
            <person name="Kondo K."/>
            <person name="Tanaka S."/>
            <person name="Hara Y."/>
            <person name="Koshikawa S."/>
            <person name="Sagara H."/>
            <person name="Miura T."/>
            <person name="Yokobori S."/>
            <person name="Miyagawa K."/>
            <person name="Suzuki Y."/>
            <person name="Kubo T."/>
            <person name="Oyama M."/>
            <person name="Kohara Y."/>
            <person name="Fujiyama A."/>
            <person name="Arakawa K."/>
            <person name="Katayama T."/>
            <person name="Toyoda A."/>
            <person name="Kunieda T."/>
        </authorList>
    </citation>
    <scope>NUCLEOTIDE SEQUENCE [LARGE SCALE GENOMIC DNA]</scope>
    <source>
        <strain evidence="10 11">YOKOZUNA-1</strain>
    </source>
</reference>
<dbReference type="CDD" id="cd00086">
    <property type="entry name" value="homeodomain"/>
    <property type="match status" value="1"/>
</dbReference>
<comment type="caution">
    <text evidence="10">The sequence shown here is derived from an EMBL/GenBank/DDBJ whole genome shotgun (WGS) entry which is preliminary data.</text>
</comment>
<evidence type="ECO:0000313" key="10">
    <source>
        <dbReference type="EMBL" id="GAU92073.1"/>
    </source>
</evidence>
<sequence length="317" mass="34621">MSVPQNSNFNSLYNSAYLSSRNSSGVSGSGSSSVAHLPLTSPHVQQLYDLKPPTTTALNAEALINELTSQSGNDKHNRGSHGDGIDHHFKSKLDHSGHAHHNSLQASHHHRGNSAAVAAYQHLHHQNNEPCLLKQRQRRKPRVLFSQQQVHELEKKFRSHKYLSAPERDGLAQALKLTPQQVKIWYQNRRYKSKRQTQDKTIELATQSLMNPGPRRVAVPVLVKDGKQTAVGVAVHQQSQQQSLSNAVQAQPEGASPSSHSTISCSSTTYSPPNYTTSSYTGSNNYALNSGAASAAALTGKSPYGESENQPLTSPSW</sequence>
<dbReference type="GO" id="GO:0000981">
    <property type="term" value="F:DNA-binding transcription factor activity, RNA polymerase II-specific"/>
    <property type="evidence" value="ECO:0007669"/>
    <property type="project" value="InterPro"/>
</dbReference>
<evidence type="ECO:0000259" key="9">
    <source>
        <dbReference type="PROSITE" id="PS50071"/>
    </source>
</evidence>
<evidence type="ECO:0000256" key="1">
    <source>
        <dbReference type="ARBA" id="ARBA00004123"/>
    </source>
</evidence>
<dbReference type="GO" id="GO:0030154">
    <property type="term" value="P:cell differentiation"/>
    <property type="evidence" value="ECO:0007669"/>
    <property type="project" value="TreeGrafter"/>
</dbReference>
<evidence type="ECO:0000256" key="2">
    <source>
        <dbReference type="ARBA" id="ARBA00022473"/>
    </source>
</evidence>
<feature type="region of interest" description="Disordered" evidence="8">
    <location>
        <begin position="69"/>
        <end position="113"/>
    </location>
</feature>
<feature type="region of interest" description="Disordered" evidence="8">
    <location>
        <begin position="242"/>
        <end position="269"/>
    </location>
</feature>
<name>A0A1D1V041_RAMVA</name>
<dbReference type="InterPro" id="IPR001356">
    <property type="entry name" value="HD"/>
</dbReference>